<dbReference type="Pfam" id="PF04343">
    <property type="entry name" value="DUF488"/>
    <property type="match status" value="1"/>
</dbReference>
<evidence type="ECO:0000313" key="3">
    <source>
        <dbReference type="Proteomes" id="UP001494588"/>
    </source>
</evidence>
<dbReference type="InterPro" id="IPR014519">
    <property type="entry name" value="UCP024492"/>
</dbReference>
<dbReference type="PANTHER" id="PTHR39337">
    <property type="entry name" value="BLR5642 PROTEIN"/>
    <property type="match status" value="1"/>
</dbReference>
<evidence type="ECO:0000256" key="1">
    <source>
        <dbReference type="SAM" id="MobiDB-lite"/>
    </source>
</evidence>
<comment type="caution">
    <text evidence="2">The sequence shown here is derived from an EMBL/GenBank/DDBJ whole genome shotgun (WGS) entry which is preliminary data.</text>
</comment>
<dbReference type="Proteomes" id="UP001494588">
    <property type="component" value="Unassembled WGS sequence"/>
</dbReference>
<feature type="region of interest" description="Disordered" evidence="1">
    <location>
        <begin position="157"/>
        <end position="177"/>
    </location>
</feature>
<organism evidence="2 3">
    <name type="scientific">Paraburkholderia sabiae</name>
    <dbReference type="NCBI Taxonomy" id="273251"/>
    <lineage>
        <taxon>Bacteria</taxon>
        <taxon>Pseudomonadati</taxon>
        <taxon>Pseudomonadota</taxon>
        <taxon>Betaproteobacteria</taxon>
        <taxon>Burkholderiales</taxon>
        <taxon>Burkholderiaceae</taxon>
        <taxon>Paraburkholderia</taxon>
    </lineage>
</organism>
<sequence length="177" mass="19526">MSNAFYTIGHSTHPLEEFIGMLTGAAIETVVDVRSIPRSRTNPQFNRDTLPDALSHERMGYVHLAGLGGRRSKSKDGAPSPNGYWTHPAFRNYADYALSAAFQDALTQLLDLGHKQTCVTMCSEAVWWRCHRRIIADYLLARGETVLHVMNAGRIEPATMTPGAQPQSDGTLLYPPG</sequence>
<gene>
    <name evidence="2" type="ORF">V4C55_12795</name>
</gene>
<reference evidence="2 3" key="1">
    <citation type="submission" date="2024-01" db="EMBL/GenBank/DDBJ databases">
        <title>The diversity of rhizobia nodulating Mimosa spp. in eleven states of Brazil covering several biomes is determined by host plant, location, and edaphic factors.</title>
        <authorList>
            <person name="Rouws L."/>
            <person name="Barauna A."/>
            <person name="Beukes C."/>
            <person name="De Faria S.M."/>
            <person name="Gross E."/>
            <person name="Dos Reis Junior F.B."/>
            <person name="Simon M."/>
            <person name="Maluk M."/>
            <person name="Odee D.W."/>
            <person name="Kenicer G."/>
            <person name="Young J.P.W."/>
            <person name="Reis V.M."/>
            <person name="Zilli J."/>
            <person name="James E.K."/>
        </authorList>
    </citation>
    <scope>NUCLEOTIDE SEQUENCE [LARGE SCALE GENOMIC DNA]</scope>
    <source>
        <strain evidence="2 3">JPY77</strain>
    </source>
</reference>
<name>A0ABU9QAX3_9BURK</name>
<dbReference type="InterPro" id="IPR007438">
    <property type="entry name" value="DUF488"/>
</dbReference>
<dbReference type="RefSeq" id="WP_201650395.1">
    <property type="nucleotide sequence ID" value="NZ_CAJHCS010000008.1"/>
</dbReference>
<accession>A0ABU9QAX3</accession>
<dbReference type="PANTHER" id="PTHR39337:SF1">
    <property type="entry name" value="BLR5642 PROTEIN"/>
    <property type="match status" value="1"/>
</dbReference>
<proteinExistence type="predicted"/>
<evidence type="ECO:0000313" key="2">
    <source>
        <dbReference type="EMBL" id="MEM5286592.1"/>
    </source>
</evidence>
<dbReference type="EMBL" id="JAZHGC010000009">
    <property type="protein sequence ID" value="MEM5286592.1"/>
    <property type="molecule type" value="Genomic_DNA"/>
</dbReference>
<protein>
    <submittedName>
        <fullName evidence="2">DUF488 domain-containing protein</fullName>
    </submittedName>
</protein>
<keyword evidence="3" id="KW-1185">Reference proteome</keyword>
<dbReference type="PIRSF" id="PIRSF024492">
    <property type="entry name" value="UCP024492"/>
    <property type="match status" value="1"/>
</dbReference>